<keyword evidence="7 11" id="KW-0067">ATP-binding</keyword>
<dbReference type="InterPro" id="IPR036961">
    <property type="entry name" value="Kinesin_motor_dom_sf"/>
</dbReference>
<keyword evidence="10" id="KW-0206">Cytoskeleton</keyword>
<dbReference type="GO" id="GO:0005875">
    <property type="term" value="C:microtubule associated complex"/>
    <property type="evidence" value="ECO:0007669"/>
    <property type="project" value="TreeGrafter"/>
</dbReference>
<dbReference type="GO" id="GO:0003777">
    <property type="term" value="F:microtubule motor activity"/>
    <property type="evidence" value="ECO:0007669"/>
    <property type="project" value="InterPro"/>
</dbReference>
<keyword evidence="4 12" id="KW-0493">Microtubule</keyword>
<dbReference type="GO" id="GO:0005874">
    <property type="term" value="C:microtubule"/>
    <property type="evidence" value="ECO:0007669"/>
    <property type="project" value="UniProtKB-KW"/>
</dbReference>
<keyword evidence="5" id="KW-0677">Repeat</keyword>
<dbReference type="EMBL" id="AMYB01000011">
    <property type="protein sequence ID" value="OAC98065.1"/>
    <property type="molecule type" value="Genomic_DNA"/>
</dbReference>
<dbReference type="GO" id="GO:0008017">
    <property type="term" value="F:microtubule binding"/>
    <property type="evidence" value="ECO:0007669"/>
    <property type="project" value="InterPro"/>
</dbReference>
<dbReference type="PROSITE" id="PS50067">
    <property type="entry name" value="KINESIN_MOTOR_2"/>
    <property type="match status" value="1"/>
</dbReference>
<feature type="non-terminal residue" evidence="14">
    <location>
        <position position="1"/>
    </location>
</feature>
<keyword evidence="6 11" id="KW-0547">Nucleotide-binding</keyword>
<dbReference type="InterPro" id="IPR027417">
    <property type="entry name" value="P-loop_NTPase"/>
</dbReference>
<dbReference type="InterPro" id="IPR019821">
    <property type="entry name" value="Kinesin_motor_CS"/>
</dbReference>
<dbReference type="AlphaFoldDB" id="A0A168GVG1"/>
<dbReference type="STRING" id="747725.A0A168GVG1"/>
<dbReference type="CDD" id="cd01372">
    <property type="entry name" value="KISc_KIF4"/>
    <property type="match status" value="1"/>
</dbReference>
<gene>
    <name evidence="14" type="ORF">MUCCIDRAFT_119998</name>
</gene>
<evidence type="ECO:0000256" key="11">
    <source>
        <dbReference type="PROSITE-ProRule" id="PRU00283"/>
    </source>
</evidence>
<evidence type="ECO:0000313" key="15">
    <source>
        <dbReference type="Proteomes" id="UP000077051"/>
    </source>
</evidence>
<comment type="subcellular location">
    <subcellularLocation>
        <location evidence="1">Cytoplasm</location>
        <location evidence="1">Cytoskeleton</location>
    </subcellularLocation>
</comment>
<dbReference type="GO" id="GO:0007052">
    <property type="term" value="P:mitotic spindle organization"/>
    <property type="evidence" value="ECO:0007669"/>
    <property type="project" value="TreeGrafter"/>
</dbReference>
<keyword evidence="9 11" id="KW-0505">Motor protein</keyword>
<name>A0A168GVG1_MUCCL</name>
<dbReference type="VEuPathDB" id="FungiDB:MUCCIDRAFT_119998"/>
<dbReference type="GO" id="GO:0051231">
    <property type="term" value="P:spindle elongation"/>
    <property type="evidence" value="ECO:0007669"/>
    <property type="project" value="TreeGrafter"/>
</dbReference>
<dbReference type="SMART" id="SM00129">
    <property type="entry name" value="KISc"/>
    <property type="match status" value="1"/>
</dbReference>
<dbReference type="InterPro" id="IPR027640">
    <property type="entry name" value="Kinesin-like_fam"/>
</dbReference>
<evidence type="ECO:0000256" key="1">
    <source>
        <dbReference type="ARBA" id="ARBA00004245"/>
    </source>
</evidence>
<dbReference type="PRINTS" id="PR00380">
    <property type="entry name" value="KINESINHEAVY"/>
</dbReference>
<dbReference type="SUPFAM" id="SSF52540">
    <property type="entry name" value="P-loop containing nucleoside triphosphate hydrolases"/>
    <property type="match status" value="1"/>
</dbReference>
<feature type="non-terminal residue" evidence="14">
    <location>
        <position position="357"/>
    </location>
</feature>
<dbReference type="Proteomes" id="UP000077051">
    <property type="component" value="Unassembled WGS sequence"/>
</dbReference>
<keyword evidence="15" id="KW-1185">Reference proteome</keyword>
<proteinExistence type="inferred from homology"/>
<evidence type="ECO:0000256" key="7">
    <source>
        <dbReference type="ARBA" id="ARBA00022840"/>
    </source>
</evidence>
<evidence type="ECO:0000256" key="9">
    <source>
        <dbReference type="ARBA" id="ARBA00023175"/>
    </source>
</evidence>
<keyword evidence="2" id="KW-0963">Cytoplasm</keyword>
<dbReference type="PANTHER" id="PTHR47969:SF28">
    <property type="entry name" value="KINESIN-LIKE PROTEIN KIF21B"/>
    <property type="match status" value="1"/>
</dbReference>
<evidence type="ECO:0000256" key="4">
    <source>
        <dbReference type="ARBA" id="ARBA00022701"/>
    </source>
</evidence>
<evidence type="ECO:0000256" key="2">
    <source>
        <dbReference type="ARBA" id="ARBA00022490"/>
    </source>
</evidence>
<evidence type="ECO:0000256" key="12">
    <source>
        <dbReference type="RuleBase" id="RU000394"/>
    </source>
</evidence>
<evidence type="ECO:0000313" key="14">
    <source>
        <dbReference type="EMBL" id="OAC98065.1"/>
    </source>
</evidence>
<evidence type="ECO:0000259" key="13">
    <source>
        <dbReference type="PROSITE" id="PS50067"/>
    </source>
</evidence>
<dbReference type="GO" id="GO:0007018">
    <property type="term" value="P:microtubule-based movement"/>
    <property type="evidence" value="ECO:0007669"/>
    <property type="project" value="InterPro"/>
</dbReference>
<dbReference type="Gene3D" id="3.40.850.10">
    <property type="entry name" value="Kinesin motor domain"/>
    <property type="match status" value="1"/>
</dbReference>
<evidence type="ECO:0000256" key="3">
    <source>
        <dbReference type="ARBA" id="ARBA00022574"/>
    </source>
</evidence>
<organism evidence="14 15">
    <name type="scientific">Mucor lusitanicus CBS 277.49</name>
    <dbReference type="NCBI Taxonomy" id="747725"/>
    <lineage>
        <taxon>Eukaryota</taxon>
        <taxon>Fungi</taxon>
        <taxon>Fungi incertae sedis</taxon>
        <taxon>Mucoromycota</taxon>
        <taxon>Mucoromycotina</taxon>
        <taxon>Mucoromycetes</taxon>
        <taxon>Mucorales</taxon>
        <taxon>Mucorineae</taxon>
        <taxon>Mucoraceae</taxon>
        <taxon>Mucor</taxon>
    </lineage>
</organism>
<evidence type="ECO:0000256" key="5">
    <source>
        <dbReference type="ARBA" id="ARBA00022737"/>
    </source>
</evidence>
<comment type="caution">
    <text evidence="14">The sequence shown here is derived from an EMBL/GenBank/DDBJ whole genome shotgun (WGS) entry which is preliminary data.</text>
</comment>
<dbReference type="OrthoDB" id="3176171at2759"/>
<dbReference type="PANTHER" id="PTHR47969">
    <property type="entry name" value="CHROMOSOME-ASSOCIATED KINESIN KIF4A-RELATED"/>
    <property type="match status" value="1"/>
</dbReference>
<dbReference type="InterPro" id="IPR001752">
    <property type="entry name" value="Kinesin_motor_dom"/>
</dbReference>
<keyword evidence="3" id="KW-0853">WD repeat</keyword>
<accession>A0A168GVG1</accession>
<dbReference type="PROSITE" id="PS00411">
    <property type="entry name" value="KINESIN_MOTOR_1"/>
    <property type="match status" value="1"/>
</dbReference>
<dbReference type="Pfam" id="PF00225">
    <property type="entry name" value="Kinesin"/>
    <property type="match status" value="1"/>
</dbReference>
<evidence type="ECO:0000256" key="6">
    <source>
        <dbReference type="ARBA" id="ARBA00022741"/>
    </source>
</evidence>
<sequence>STRVGLRVRPLTQKEELTNCTECITFIPNEPQILVGTDKSFTYDYVFNTESEQKQVYETSAAPLLEKFIEGFNATILAYGQTGSGKTFSMGTGLESSVNPEHEGIVPRCIVDLFRNLEERSESNSEFNYEVYVSFLELYNEELIDLLMQPVHTPVEVTIREDIAGNIYWSGVREERCYHPEELLSFLSKGSLCRTTGSTEMNTVSSRSHAVFSVILKQQKSAEEPSITSKFHFVDLAGSERLKRTNAQGDRAKEGISINSGLLALGNVISALGDEARRTSHVPYRDSKLTRLLQDSLGGNSQTLMLACVSPSDSNFMETLNTLKYANRARNIKNRVTINQDFAGSSIEVNQLRAQLA</sequence>
<keyword evidence="8" id="KW-0175">Coiled coil</keyword>
<feature type="binding site" evidence="11">
    <location>
        <begin position="80"/>
        <end position="87"/>
    </location>
    <ligand>
        <name>ATP</name>
        <dbReference type="ChEBI" id="CHEBI:30616"/>
    </ligand>
</feature>
<dbReference type="FunFam" id="3.40.850.10:FF:000011">
    <property type="entry name" value="Kinesin family member 21A"/>
    <property type="match status" value="1"/>
</dbReference>
<dbReference type="GO" id="GO:0005524">
    <property type="term" value="F:ATP binding"/>
    <property type="evidence" value="ECO:0007669"/>
    <property type="project" value="UniProtKB-UniRule"/>
</dbReference>
<protein>
    <recommendedName>
        <fullName evidence="12">Kinesin-like protein</fullName>
    </recommendedName>
</protein>
<evidence type="ECO:0000256" key="10">
    <source>
        <dbReference type="ARBA" id="ARBA00023212"/>
    </source>
</evidence>
<evidence type="ECO:0000256" key="8">
    <source>
        <dbReference type="ARBA" id="ARBA00023054"/>
    </source>
</evidence>
<reference evidence="14 15" key="1">
    <citation type="submission" date="2015-06" db="EMBL/GenBank/DDBJ databases">
        <title>Expansion of signal transduction pathways in fungi by whole-genome duplication.</title>
        <authorList>
            <consortium name="DOE Joint Genome Institute"/>
            <person name="Corrochano L.M."/>
            <person name="Kuo A."/>
            <person name="Marcet-Houben M."/>
            <person name="Polaino S."/>
            <person name="Salamov A."/>
            <person name="Villalobos J.M."/>
            <person name="Alvarez M.I."/>
            <person name="Avalos J."/>
            <person name="Benito E.P."/>
            <person name="Benoit I."/>
            <person name="Burger G."/>
            <person name="Camino L.P."/>
            <person name="Canovas D."/>
            <person name="Cerda-Olmedo E."/>
            <person name="Cheng J.-F."/>
            <person name="Dominguez A."/>
            <person name="Elias M."/>
            <person name="Eslava A.P."/>
            <person name="Glaser F."/>
            <person name="Grimwood J."/>
            <person name="Gutierrez G."/>
            <person name="Heitman J."/>
            <person name="Henrissat B."/>
            <person name="Iturriaga E.A."/>
            <person name="Lang B.F."/>
            <person name="Lavin J.L."/>
            <person name="Lee S."/>
            <person name="Li W."/>
            <person name="Lindquist E."/>
            <person name="Lopez-Garcia S."/>
            <person name="Luque E.M."/>
            <person name="Marcos A.T."/>
            <person name="Martin J."/>
            <person name="Mccluskey K."/>
            <person name="Medina H.R."/>
            <person name="Miralles-Duran A."/>
            <person name="Miyazaki A."/>
            <person name="Munoz-Torres E."/>
            <person name="Oguiza J.A."/>
            <person name="Ohm R."/>
            <person name="Olmedo M."/>
            <person name="Orejas M."/>
            <person name="Ortiz-Castellanos L."/>
            <person name="Pisabarro A.G."/>
            <person name="Rodriguez-Romero J."/>
            <person name="Ruiz-Herrera J."/>
            <person name="Ruiz-Vazquez R."/>
            <person name="Sanz C."/>
            <person name="Schackwitz W."/>
            <person name="Schmutz J."/>
            <person name="Shahriari M."/>
            <person name="Shelest E."/>
            <person name="Silva-Franco F."/>
            <person name="Soanes D."/>
            <person name="Syed K."/>
            <person name="Tagua V.G."/>
            <person name="Talbot N.J."/>
            <person name="Thon M."/>
            <person name="De Vries R.P."/>
            <person name="Wiebenga A."/>
            <person name="Yadav J.S."/>
            <person name="Braun E.L."/>
            <person name="Baker S."/>
            <person name="Garre V."/>
            <person name="Horwitz B."/>
            <person name="Torres-Martinez S."/>
            <person name="Idnurm A."/>
            <person name="Herrera-Estrella A."/>
            <person name="Gabaldon T."/>
            <person name="Grigoriev I.V."/>
        </authorList>
    </citation>
    <scope>NUCLEOTIDE SEQUENCE [LARGE SCALE GENOMIC DNA]</scope>
    <source>
        <strain evidence="14 15">CBS 277.49</strain>
    </source>
</reference>
<comment type="similarity">
    <text evidence="11 12">Belongs to the TRAFAC class myosin-kinesin ATPase superfamily. Kinesin family.</text>
</comment>
<feature type="domain" description="Kinesin motor" evidence="13">
    <location>
        <begin position="1"/>
        <end position="332"/>
    </location>
</feature>